<gene>
    <name evidence="9" type="ORF">LKD47_13300</name>
</gene>
<proteinExistence type="predicted"/>
<feature type="transmembrane region" description="Helical" evidence="7">
    <location>
        <begin position="223"/>
        <end position="247"/>
    </location>
</feature>
<dbReference type="Proteomes" id="UP001198893">
    <property type="component" value="Unassembled WGS sequence"/>
</dbReference>
<dbReference type="Pfam" id="PF03600">
    <property type="entry name" value="CitMHS"/>
    <property type="match status" value="1"/>
</dbReference>
<comment type="caution">
    <text evidence="9">The sequence shown here is derived from an EMBL/GenBank/DDBJ whole genome shotgun (WGS) entry which is preliminary data.</text>
</comment>
<dbReference type="PANTHER" id="PTHR43302">
    <property type="entry name" value="TRANSPORTER ARSB-RELATED"/>
    <property type="match status" value="1"/>
</dbReference>
<reference evidence="9" key="1">
    <citation type="submission" date="2021-10" db="EMBL/GenBank/DDBJ databases">
        <title>Anaerobic single-cell dispensing facilitates the cultivation of human gut bacteria.</title>
        <authorList>
            <person name="Afrizal A."/>
        </authorList>
    </citation>
    <scope>NUCLEOTIDE SEQUENCE</scope>
    <source>
        <strain evidence="9">CLA-AA-H204</strain>
    </source>
</reference>
<evidence type="ECO:0000256" key="3">
    <source>
        <dbReference type="ARBA" id="ARBA00022475"/>
    </source>
</evidence>
<organism evidence="9 10">
    <name type="scientific">Roseburia amylophila</name>
    <dbReference type="NCBI Taxonomy" id="2981794"/>
    <lineage>
        <taxon>Bacteria</taxon>
        <taxon>Bacillati</taxon>
        <taxon>Bacillota</taxon>
        <taxon>Clostridia</taxon>
        <taxon>Lachnospirales</taxon>
        <taxon>Lachnospiraceae</taxon>
        <taxon>Roseburia</taxon>
    </lineage>
</organism>
<dbReference type="RefSeq" id="WP_227710731.1">
    <property type="nucleotide sequence ID" value="NZ_JAJEQW010000018.1"/>
</dbReference>
<keyword evidence="2" id="KW-0813">Transport</keyword>
<keyword evidence="6 7" id="KW-0472">Membrane</keyword>
<evidence type="ECO:0000313" key="9">
    <source>
        <dbReference type="EMBL" id="MCC2243253.1"/>
    </source>
</evidence>
<evidence type="ECO:0000256" key="2">
    <source>
        <dbReference type="ARBA" id="ARBA00022448"/>
    </source>
</evidence>
<keyword evidence="4 7" id="KW-0812">Transmembrane</keyword>
<dbReference type="EMBL" id="JAJEQW010000018">
    <property type="protein sequence ID" value="MCC2243253.1"/>
    <property type="molecule type" value="Genomic_DNA"/>
</dbReference>
<dbReference type="GO" id="GO:0005886">
    <property type="term" value="C:plasma membrane"/>
    <property type="evidence" value="ECO:0007669"/>
    <property type="project" value="UniProtKB-SubCell"/>
</dbReference>
<evidence type="ECO:0000256" key="6">
    <source>
        <dbReference type="ARBA" id="ARBA00023136"/>
    </source>
</evidence>
<keyword evidence="5 7" id="KW-1133">Transmembrane helix</keyword>
<evidence type="ECO:0000256" key="4">
    <source>
        <dbReference type="ARBA" id="ARBA00022692"/>
    </source>
</evidence>
<keyword evidence="3" id="KW-1003">Cell membrane</keyword>
<feature type="transmembrane region" description="Helical" evidence="7">
    <location>
        <begin position="304"/>
        <end position="326"/>
    </location>
</feature>
<dbReference type="PANTHER" id="PTHR43302:SF5">
    <property type="entry name" value="TRANSPORTER ARSB-RELATED"/>
    <property type="match status" value="1"/>
</dbReference>
<feature type="transmembrane region" description="Helical" evidence="7">
    <location>
        <begin position="267"/>
        <end position="283"/>
    </location>
</feature>
<dbReference type="GO" id="GO:0055085">
    <property type="term" value="P:transmembrane transport"/>
    <property type="evidence" value="ECO:0007669"/>
    <property type="project" value="InterPro"/>
</dbReference>
<feature type="transmembrane region" description="Helical" evidence="7">
    <location>
        <begin position="12"/>
        <end position="29"/>
    </location>
</feature>
<feature type="transmembrane region" description="Helical" evidence="7">
    <location>
        <begin position="369"/>
        <end position="391"/>
    </location>
</feature>
<evidence type="ECO:0000256" key="1">
    <source>
        <dbReference type="ARBA" id="ARBA00004651"/>
    </source>
</evidence>
<evidence type="ECO:0000259" key="8">
    <source>
        <dbReference type="Pfam" id="PF03600"/>
    </source>
</evidence>
<feature type="transmembrane region" description="Helical" evidence="7">
    <location>
        <begin position="41"/>
        <end position="64"/>
    </location>
</feature>
<dbReference type="AlphaFoldDB" id="A0AAW4WH05"/>
<evidence type="ECO:0000256" key="7">
    <source>
        <dbReference type="SAM" id="Phobius"/>
    </source>
</evidence>
<comment type="subcellular location">
    <subcellularLocation>
        <location evidence="1">Cell membrane</location>
        <topology evidence="1">Multi-pass membrane protein</topology>
    </subcellularLocation>
</comment>
<sequence>MFTKVKELFQKETVCCIAFLLAVISIFFVSPSKNYISYIDFRVLALLFCLMAVVRGFSSIGVFTRLGTMLLTHVHSLRMLSALFIFLCFFFSMLITNDVALITFVPFTILVLSMAEQKKFLIPVIVLETIAANLGSMLTPLGNPQNLYLYTISGLSIGAFVRIMLPYSFVSAILLLIFILFLPKDTVSTATATNTANSTNTVTASNTSNVICEAVKAHKNSRILFTAYLILFLLCLLTVLHILPYQIIFLLVLTGFLLLDYRVLKDVDYFLLLTFLCFFIFIGNMKQISLVHELISKLLVHHEVLMGIGASQIISNVPAAILLSGFTDDYSALLIGVNLGGLGTLIASLASLISFKFYTNSNGSDTRRFLGIFTLYNVIFLGVLFVLSLILC</sequence>
<feature type="domain" description="Citrate transporter-like" evidence="8">
    <location>
        <begin position="17"/>
        <end position="323"/>
    </location>
</feature>
<feature type="transmembrane region" description="Helical" evidence="7">
    <location>
        <begin position="332"/>
        <end position="357"/>
    </location>
</feature>
<evidence type="ECO:0000256" key="5">
    <source>
        <dbReference type="ARBA" id="ARBA00022989"/>
    </source>
</evidence>
<protein>
    <submittedName>
        <fullName evidence="9">Citrate transporter</fullName>
    </submittedName>
</protein>
<dbReference type="InterPro" id="IPR004680">
    <property type="entry name" value="Cit_transptr-like_dom"/>
</dbReference>
<feature type="transmembrane region" description="Helical" evidence="7">
    <location>
        <begin position="159"/>
        <end position="182"/>
    </location>
</feature>
<name>A0AAW4WH05_9FIRM</name>
<evidence type="ECO:0000313" key="10">
    <source>
        <dbReference type="Proteomes" id="UP001198893"/>
    </source>
</evidence>
<accession>A0AAW4WH05</accession>